<feature type="compositionally biased region" description="Polar residues" evidence="3">
    <location>
        <begin position="221"/>
        <end position="235"/>
    </location>
</feature>
<evidence type="ECO:0000313" key="5">
    <source>
        <dbReference type="EMBL" id="RLN54025.1"/>
    </source>
</evidence>
<sequence length="282" mass="29207">MLTGSLLLSAIGLAGLASRADAHGYLKEPKPSWKDGGDGNVGWITQVDNYWDIGSGGDQVGKFKTMAAEKGMSVKDVVLDMVGSQTCGNTLPDGDPQPIPSDGKAKWLGNEGGGFTHTGPCEIYLDDKMVLHSDDCEDEFKGGPVGSTQTSDMPVDYSSCNGKCLFTIYWLAFQNAQWQTYINCVPLTGSGGGGGGGSSTTQTLSSTSSSTGTQSTESSSADTPSTENKSPSTGNDSPETPAATTPTPDSPATQAPSADSPAAEAETKCTPARRRLRKKMAA</sequence>
<protein>
    <recommendedName>
        <fullName evidence="9">GH16 domain-containing protein</fullName>
    </recommendedName>
</protein>
<dbReference type="EMBL" id="MBAD02000839">
    <property type="protein sequence ID" value="RLN62171.1"/>
    <property type="molecule type" value="Genomic_DNA"/>
</dbReference>
<keyword evidence="2" id="KW-0186">Copper</keyword>
<comment type="caution">
    <text evidence="5">The sequence shown here is derived from an EMBL/GenBank/DDBJ whole genome shotgun (WGS) entry which is preliminary data.</text>
</comment>
<name>A0A3F2RDP5_9STRA</name>
<keyword evidence="4" id="KW-0732">Signal</keyword>
<dbReference type="InterPro" id="IPR052282">
    <property type="entry name" value="Starch-active_LPMO"/>
</dbReference>
<reference evidence="7 8" key="1">
    <citation type="submission" date="2018-07" db="EMBL/GenBank/DDBJ databases">
        <title>Genome sequencing of oomycete isolates from Chile give support for New Zealand origin for Phytophthora kernoviae and make available the first Nothophytophthora sp. genome.</title>
        <authorList>
            <person name="Studholme D.J."/>
            <person name="Sanfuentes E."/>
            <person name="Panda P."/>
            <person name="Hill R."/>
            <person name="Sambles C."/>
            <person name="Grant M."/>
            <person name="Williams N.M."/>
            <person name="Mcdougal R.L."/>
        </authorList>
    </citation>
    <scope>NUCLEOTIDE SEQUENCE [LARGE SCALE GENOMIC DNA]</scope>
    <source>
        <strain evidence="5">Chile6</strain>
        <strain evidence="6">Chile7</strain>
    </source>
</reference>
<evidence type="ECO:0008006" key="9">
    <source>
        <dbReference type="Google" id="ProtNLM"/>
    </source>
</evidence>
<feature type="signal peptide" evidence="4">
    <location>
        <begin position="1"/>
        <end position="22"/>
    </location>
</feature>
<gene>
    <name evidence="6" type="ORF">BBJ29_008693</name>
    <name evidence="5" type="ORF">BBP00_00009094</name>
</gene>
<evidence type="ECO:0000256" key="3">
    <source>
        <dbReference type="SAM" id="MobiDB-lite"/>
    </source>
</evidence>
<feature type="region of interest" description="Disordered" evidence="3">
    <location>
        <begin position="192"/>
        <end position="282"/>
    </location>
</feature>
<dbReference type="AlphaFoldDB" id="A0A3F2RDP5"/>
<evidence type="ECO:0000256" key="4">
    <source>
        <dbReference type="SAM" id="SignalP"/>
    </source>
</evidence>
<feature type="chain" id="PRO_5036082189" description="GH16 domain-containing protein" evidence="4">
    <location>
        <begin position="23"/>
        <end position="282"/>
    </location>
</feature>
<dbReference type="PANTHER" id="PTHR36575">
    <property type="entry name" value="BINDING PROTEIN, PUTATIVE (AFU_ORTHOLOGUE AFUA_1G14430)-RELATED"/>
    <property type="match status" value="1"/>
</dbReference>
<comment type="cofactor">
    <cofactor evidence="1">
        <name>Cu(2+)</name>
        <dbReference type="ChEBI" id="CHEBI:29036"/>
    </cofactor>
</comment>
<evidence type="ECO:0000256" key="1">
    <source>
        <dbReference type="ARBA" id="ARBA00001973"/>
    </source>
</evidence>
<evidence type="ECO:0000313" key="7">
    <source>
        <dbReference type="Proteomes" id="UP000277300"/>
    </source>
</evidence>
<feature type="compositionally biased region" description="Low complexity" evidence="3">
    <location>
        <begin position="236"/>
        <end position="264"/>
    </location>
</feature>
<evidence type="ECO:0000313" key="6">
    <source>
        <dbReference type="EMBL" id="RLN62171.1"/>
    </source>
</evidence>
<feature type="compositionally biased region" description="Low complexity" evidence="3">
    <location>
        <begin position="199"/>
        <end position="220"/>
    </location>
</feature>
<dbReference type="Proteomes" id="UP000277300">
    <property type="component" value="Unassembled WGS sequence"/>
</dbReference>
<evidence type="ECO:0000256" key="2">
    <source>
        <dbReference type="ARBA" id="ARBA00023008"/>
    </source>
</evidence>
<evidence type="ECO:0000313" key="8">
    <source>
        <dbReference type="Proteomes" id="UP000284657"/>
    </source>
</evidence>
<dbReference type="OrthoDB" id="113659at2759"/>
<proteinExistence type="predicted"/>
<organism evidence="5 7">
    <name type="scientific">Phytophthora kernoviae</name>
    <dbReference type="NCBI Taxonomy" id="325452"/>
    <lineage>
        <taxon>Eukaryota</taxon>
        <taxon>Sar</taxon>
        <taxon>Stramenopiles</taxon>
        <taxon>Oomycota</taxon>
        <taxon>Peronosporomycetes</taxon>
        <taxon>Peronosporales</taxon>
        <taxon>Peronosporaceae</taxon>
        <taxon>Phytophthora</taxon>
    </lineage>
</organism>
<feature type="compositionally biased region" description="Basic residues" evidence="3">
    <location>
        <begin position="271"/>
        <end position="282"/>
    </location>
</feature>
<dbReference type="Proteomes" id="UP000284657">
    <property type="component" value="Unassembled WGS sequence"/>
</dbReference>
<dbReference type="EMBL" id="MBDO02000555">
    <property type="protein sequence ID" value="RLN54025.1"/>
    <property type="molecule type" value="Genomic_DNA"/>
</dbReference>
<dbReference type="PANTHER" id="PTHR36575:SF2">
    <property type="entry name" value="CHITIN-BINDING TYPE-4 DOMAIN-CONTAINING PROTEIN-RELATED"/>
    <property type="match status" value="1"/>
</dbReference>
<accession>A0A3F2RDP5</accession>